<dbReference type="SMART" id="SM00822">
    <property type="entry name" value="PKS_KR"/>
    <property type="match status" value="1"/>
</dbReference>
<keyword evidence="7" id="KW-1185">Reference proteome</keyword>
<dbReference type="EMBL" id="JABACI010000004">
    <property type="protein sequence ID" value="NLP84912.1"/>
    <property type="molecule type" value="Genomic_DNA"/>
</dbReference>
<keyword evidence="3" id="KW-0560">Oxidoreductase</keyword>
<organism evidence="6 7">
    <name type="scientific">Microbacterium salsuginis</name>
    <dbReference type="NCBI Taxonomy" id="2722803"/>
    <lineage>
        <taxon>Bacteria</taxon>
        <taxon>Bacillati</taxon>
        <taxon>Actinomycetota</taxon>
        <taxon>Actinomycetes</taxon>
        <taxon>Micrococcales</taxon>
        <taxon>Microbacteriaceae</taxon>
        <taxon>Microbacterium</taxon>
    </lineage>
</organism>
<dbReference type="PROSITE" id="PS00061">
    <property type="entry name" value="ADH_SHORT"/>
    <property type="match status" value="1"/>
</dbReference>
<dbReference type="InterPro" id="IPR020904">
    <property type="entry name" value="Sc_DH/Rdtase_CS"/>
</dbReference>
<dbReference type="PRINTS" id="PR00081">
    <property type="entry name" value="GDHRDH"/>
</dbReference>
<evidence type="ECO:0000313" key="7">
    <source>
        <dbReference type="Proteomes" id="UP001429745"/>
    </source>
</evidence>
<dbReference type="InterPro" id="IPR036291">
    <property type="entry name" value="NAD(P)-bd_dom_sf"/>
</dbReference>
<dbReference type="InterPro" id="IPR002347">
    <property type="entry name" value="SDR_fam"/>
</dbReference>
<dbReference type="Pfam" id="PF00106">
    <property type="entry name" value="adh_short"/>
    <property type="match status" value="1"/>
</dbReference>
<accession>A0ABX1KCZ3</accession>
<reference evidence="6 7" key="1">
    <citation type="submission" date="2020-04" db="EMBL/GenBank/DDBJ databases">
        <title>CFH 90308 Microbacterium sp.</title>
        <authorList>
            <person name="Nie G."/>
            <person name="Ming H."/>
            <person name="Xia T."/>
        </authorList>
    </citation>
    <scope>NUCLEOTIDE SEQUENCE [LARGE SCALE GENOMIC DNA]</scope>
    <source>
        <strain evidence="6 7">CFH 90308</strain>
    </source>
</reference>
<sequence length="248" mass="26422">MATENVLEGRTVLITGARRGLGRALVEEALHRGASRVYAATRTPFDHPDARVIRLILDVADRSSIERSGAQVPELDILINNAAVGRYDDLTDLGVLEDHLQANVLGPLTLTNALLQALSARRGAVVNLGSLSAFANLPVMPSYSISKAALLSLSQAQRALLAQRGIRVHAVLAGPMDTDMTRELAIPKTAPSLVATAVFDGVQRGDEEIFPDPVSVQFEASWNSGPLKAFERANATLLPAADYATPRG</sequence>
<comment type="caution">
    <text evidence="6">The sequence shown here is derived from an EMBL/GenBank/DDBJ whole genome shotgun (WGS) entry which is preliminary data.</text>
</comment>
<dbReference type="PANTHER" id="PTHR43391">
    <property type="entry name" value="RETINOL DEHYDROGENASE-RELATED"/>
    <property type="match status" value="1"/>
</dbReference>
<evidence type="ECO:0000256" key="3">
    <source>
        <dbReference type="ARBA" id="ARBA00023002"/>
    </source>
</evidence>
<dbReference type="InterPro" id="IPR057326">
    <property type="entry name" value="KR_dom"/>
</dbReference>
<dbReference type="Proteomes" id="UP001429745">
    <property type="component" value="Unassembled WGS sequence"/>
</dbReference>
<evidence type="ECO:0000256" key="2">
    <source>
        <dbReference type="ARBA" id="ARBA00022857"/>
    </source>
</evidence>
<evidence type="ECO:0000256" key="1">
    <source>
        <dbReference type="ARBA" id="ARBA00006484"/>
    </source>
</evidence>
<evidence type="ECO:0000313" key="6">
    <source>
        <dbReference type="EMBL" id="NLP84912.1"/>
    </source>
</evidence>
<protein>
    <submittedName>
        <fullName evidence="6">SDR family NAD(P)-dependent oxidoreductase</fullName>
    </submittedName>
</protein>
<dbReference type="Gene3D" id="3.40.50.720">
    <property type="entry name" value="NAD(P)-binding Rossmann-like Domain"/>
    <property type="match status" value="1"/>
</dbReference>
<feature type="domain" description="Ketoreductase" evidence="5">
    <location>
        <begin position="10"/>
        <end position="179"/>
    </location>
</feature>
<dbReference type="SUPFAM" id="SSF51735">
    <property type="entry name" value="NAD(P)-binding Rossmann-fold domains"/>
    <property type="match status" value="1"/>
</dbReference>
<keyword evidence="2" id="KW-0521">NADP</keyword>
<comment type="similarity">
    <text evidence="1 4">Belongs to the short-chain dehydrogenases/reductases (SDR) family.</text>
</comment>
<evidence type="ECO:0000256" key="4">
    <source>
        <dbReference type="RuleBase" id="RU000363"/>
    </source>
</evidence>
<dbReference type="PRINTS" id="PR00080">
    <property type="entry name" value="SDRFAMILY"/>
</dbReference>
<dbReference type="RefSeq" id="WP_168913367.1">
    <property type="nucleotide sequence ID" value="NZ_JABACI010000004.1"/>
</dbReference>
<evidence type="ECO:0000259" key="5">
    <source>
        <dbReference type="SMART" id="SM00822"/>
    </source>
</evidence>
<name>A0ABX1KCZ3_9MICO</name>
<gene>
    <name evidence="6" type="ORF">HF576_13755</name>
</gene>
<dbReference type="PANTHER" id="PTHR43391:SF14">
    <property type="entry name" value="DEHYDROGENASE_REDUCTASE SDR FAMILY PROTEIN 7-LIKE"/>
    <property type="match status" value="1"/>
</dbReference>
<proteinExistence type="inferred from homology"/>